<dbReference type="EMBL" id="BNJG01000007">
    <property type="protein sequence ID" value="GHO60853.1"/>
    <property type="molecule type" value="Genomic_DNA"/>
</dbReference>
<protein>
    <submittedName>
        <fullName evidence="9">Sugar ABC transporter permease</fullName>
    </submittedName>
</protein>
<organism evidence="9 10">
    <name type="scientific">Ktedonobacter robiniae</name>
    <dbReference type="NCBI Taxonomy" id="2778365"/>
    <lineage>
        <taxon>Bacteria</taxon>
        <taxon>Bacillati</taxon>
        <taxon>Chloroflexota</taxon>
        <taxon>Ktedonobacteria</taxon>
        <taxon>Ktedonobacterales</taxon>
        <taxon>Ktedonobacteraceae</taxon>
        <taxon>Ktedonobacter</taxon>
    </lineage>
</organism>
<comment type="caution">
    <text evidence="9">The sequence shown here is derived from an EMBL/GenBank/DDBJ whole genome shotgun (WGS) entry which is preliminary data.</text>
</comment>
<evidence type="ECO:0000256" key="1">
    <source>
        <dbReference type="ARBA" id="ARBA00004651"/>
    </source>
</evidence>
<reference evidence="9 10" key="1">
    <citation type="journal article" date="2021" name="Int. J. Syst. Evol. Microbiol.">
        <title>Reticulibacter mediterranei gen. nov., sp. nov., within the new family Reticulibacteraceae fam. nov., and Ktedonospora formicarum gen. nov., sp. nov., Ktedonobacter robiniae sp. nov., Dictyobacter formicarum sp. nov. and Dictyobacter arantiisoli sp. nov., belonging to the class Ktedonobacteria.</title>
        <authorList>
            <person name="Yabe S."/>
            <person name="Zheng Y."/>
            <person name="Wang C.M."/>
            <person name="Sakai Y."/>
            <person name="Abe K."/>
            <person name="Yokota A."/>
            <person name="Donadio S."/>
            <person name="Cavaletti L."/>
            <person name="Monciardini P."/>
        </authorList>
    </citation>
    <scope>NUCLEOTIDE SEQUENCE [LARGE SCALE GENOMIC DNA]</scope>
    <source>
        <strain evidence="9 10">SOSP1-30</strain>
    </source>
</reference>
<keyword evidence="5 7" id="KW-1133">Transmembrane helix</keyword>
<dbReference type="InterPro" id="IPR000515">
    <property type="entry name" value="MetI-like"/>
</dbReference>
<feature type="transmembrane region" description="Helical" evidence="7">
    <location>
        <begin position="279"/>
        <end position="299"/>
    </location>
</feature>
<feature type="transmembrane region" description="Helical" evidence="7">
    <location>
        <begin position="92"/>
        <end position="113"/>
    </location>
</feature>
<keyword evidence="2 7" id="KW-0813">Transport</keyword>
<keyword evidence="6 7" id="KW-0472">Membrane</keyword>
<evidence type="ECO:0000313" key="9">
    <source>
        <dbReference type="EMBL" id="GHO60853.1"/>
    </source>
</evidence>
<evidence type="ECO:0000256" key="4">
    <source>
        <dbReference type="ARBA" id="ARBA00022692"/>
    </source>
</evidence>
<comment type="subcellular location">
    <subcellularLocation>
        <location evidence="1 7">Cell membrane</location>
        <topology evidence="1 7">Multi-pass membrane protein</topology>
    </subcellularLocation>
</comment>
<dbReference type="InterPro" id="IPR051393">
    <property type="entry name" value="ABC_transporter_permease"/>
</dbReference>
<feature type="transmembrane region" description="Helical" evidence="7">
    <location>
        <begin position="219"/>
        <end position="244"/>
    </location>
</feature>
<evidence type="ECO:0000259" key="8">
    <source>
        <dbReference type="PROSITE" id="PS50928"/>
    </source>
</evidence>
<feature type="transmembrane region" description="Helical" evidence="7">
    <location>
        <begin position="125"/>
        <end position="144"/>
    </location>
</feature>
<dbReference type="PROSITE" id="PS50928">
    <property type="entry name" value="ABC_TM1"/>
    <property type="match status" value="1"/>
</dbReference>
<sequence length="312" mass="35098">METNVKMKLRLSKRVALDPIRKRRRVEALWGYVFLLPQFIGLIAFALIPLVSIFALSLVKWDGLGPMHFIGLANFFNQFADPDFQTALINTVYYTILVVPAGLLLALLVAMGVNKVRAKTIYRVIYFMPVITGSVAVSVIWIWLLDGNFGLINVLLDQWFHIKGPQWLVDAHLVIPSIAIVSIWWGLGFNMLLFLAGLQGIPGSYLEAAKIDGANKFQLFRHITLPLLSPTLFFVTVISIIHSFEVFDQTYVMTGGGPGKDSYTIVYHLYTLAFQKFEFGSASAAAVVLFAILLALTLLQFTLQRRWVYYEG</sequence>
<proteinExistence type="inferred from homology"/>
<dbReference type="PANTHER" id="PTHR30193:SF37">
    <property type="entry name" value="INNER MEMBRANE ABC TRANSPORTER PERMEASE PROTEIN YCJO"/>
    <property type="match status" value="1"/>
</dbReference>
<dbReference type="PANTHER" id="PTHR30193">
    <property type="entry name" value="ABC TRANSPORTER PERMEASE PROTEIN"/>
    <property type="match status" value="1"/>
</dbReference>
<name>A0ABQ3V7B0_9CHLR</name>
<evidence type="ECO:0000256" key="2">
    <source>
        <dbReference type="ARBA" id="ARBA00022448"/>
    </source>
</evidence>
<dbReference type="InterPro" id="IPR035906">
    <property type="entry name" value="MetI-like_sf"/>
</dbReference>
<feature type="transmembrane region" description="Helical" evidence="7">
    <location>
        <begin position="173"/>
        <end position="198"/>
    </location>
</feature>
<dbReference type="Gene3D" id="1.10.3720.10">
    <property type="entry name" value="MetI-like"/>
    <property type="match status" value="1"/>
</dbReference>
<dbReference type="Pfam" id="PF00528">
    <property type="entry name" value="BPD_transp_1"/>
    <property type="match status" value="1"/>
</dbReference>
<feature type="transmembrane region" description="Helical" evidence="7">
    <location>
        <begin position="29"/>
        <end position="59"/>
    </location>
</feature>
<evidence type="ECO:0000256" key="5">
    <source>
        <dbReference type="ARBA" id="ARBA00022989"/>
    </source>
</evidence>
<dbReference type="Proteomes" id="UP000654345">
    <property type="component" value="Unassembled WGS sequence"/>
</dbReference>
<keyword evidence="4 7" id="KW-0812">Transmembrane</keyword>
<gene>
    <name evidence="9" type="ORF">KSB_93280</name>
</gene>
<dbReference type="CDD" id="cd06261">
    <property type="entry name" value="TM_PBP2"/>
    <property type="match status" value="1"/>
</dbReference>
<comment type="similarity">
    <text evidence="7">Belongs to the binding-protein-dependent transport system permease family.</text>
</comment>
<feature type="domain" description="ABC transmembrane type-1" evidence="8">
    <location>
        <begin position="88"/>
        <end position="300"/>
    </location>
</feature>
<evidence type="ECO:0000256" key="6">
    <source>
        <dbReference type="ARBA" id="ARBA00023136"/>
    </source>
</evidence>
<keyword evidence="3" id="KW-1003">Cell membrane</keyword>
<dbReference type="SUPFAM" id="SSF161098">
    <property type="entry name" value="MetI-like"/>
    <property type="match status" value="1"/>
</dbReference>
<evidence type="ECO:0000313" key="10">
    <source>
        <dbReference type="Proteomes" id="UP000654345"/>
    </source>
</evidence>
<evidence type="ECO:0000256" key="7">
    <source>
        <dbReference type="RuleBase" id="RU363032"/>
    </source>
</evidence>
<keyword evidence="10" id="KW-1185">Reference proteome</keyword>
<accession>A0ABQ3V7B0</accession>
<evidence type="ECO:0000256" key="3">
    <source>
        <dbReference type="ARBA" id="ARBA00022475"/>
    </source>
</evidence>